<sequence>IRATVRRHPEREQETNVQSKGLECWSIEKLFLRRVSWGIGHTSKKFQSETVLFE</sequence>
<protein>
    <submittedName>
        <fullName evidence="1">Uncharacterized protein</fullName>
    </submittedName>
</protein>
<name>A0AAW2VXT4_9LAMI</name>
<proteinExistence type="predicted"/>
<reference evidence="1" key="1">
    <citation type="submission" date="2020-06" db="EMBL/GenBank/DDBJ databases">
        <authorList>
            <person name="Li T."/>
            <person name="Hu X."/>
            <person name="Zhang T."/>
            <person name="Song X."/>
            <person name="Zhang H."/>
            <person name="Dai N."/>
            <person name="Sheng W."/>
            <person name="Hou X."/>
            <person name="Wei L."/>
        </authorList>
    </citation>
    <scope>NUCLEOTIDE SEQUENCE</scope>
    <source>
        <strain evidence="1">KEN1</strain>
        <tissue evidence="1">Leaf</tissue>
    </source>
</reference>
<feature type="non-terminal residue" evidence="1">
    <location>
        <position position="1"/>
    </location>
</feature>
<comment type="caution">
    <text evidence="1">The sequence shown here is derived from an EMBL/GenBank/DDBJ whole genome shotgun (WGS) entry which is preliminary data.</text>
</comment>
<accession>A0AAW2VXT4</accession>
<dbReference type="AlphaFoldDB" id="A0AAW2VXT4"/>
<reference evidence="1" key="2">
    <citation type="journal article" date="2024" name="Plant">
        <title>Genomic evolution and insights into agronomic trait innovations of Sesamum species.</title>
        <authorList>
            <person name="Miao H."/>
            <person name="Wang L."/>
            <person name="Qu L."/>
            <person name="Liu H."/>
            <person name="Sun Y."/>
            <person name="Le M."/>
            <person name="Wang Q."/>
            <person name="Wei S."/>
            <person name="Zheng Y."/>
            <person name="Lin W."/>
            <person name="Duan Y."/>
            <person name="Cao H."/>
            <person name="Xiong S."/>
            <person name="Wang X."/>
            <person name="Wei L."/>
            <person name="Li C."/>
            <person name="Ma Q."/>
            <person name="Ju M."/>
            <person name="Zhao R."/>
            <person name="Li G."/>
            <person name="Mu C."/>
            <person name="Tian Q."/>
            <person name="Mei H."/>
            <person name="Zhang T."/>
            <person name="Gao T."/>
            <person name="Zhang H."/>
        </authorList>
    </citation>
    <scope>NUCLEOTIDE SEQUENCE</scope>
    <source>
        <strain evidence="1">KEN1</strain>
    </source>
</reference>
<dbReference type="EMBL" id="JACGWN010000009">
    <property type="protein sequence ID" value="KAL0433216.1"/>
    <property type="molecule type" value="Genomic_DNA"/>
</dbReference>
<evidence type="ECO:0000313" key="1">
    <source>
        <dbReference type="EMBL" id="KAL0433216.1"/>
    </source>
</evidence>
<gene>
    <name evidence="1" type="ORF">Slati_2655900</name>
</gene>
<organism evidence="1">
    <name type="scientific">Sesamum latifolium</name>
    <dbReference type="NCBI Taxonomy" id="2727402"/>
    <lineage>
        <taxon>Eukaryota</taxon>
        <taxon>Viridiplantae</taxon>
        <taxon>Streptophyta</taxon>
        <taxon>Embryophyta</taxon>
        <taxon>Tracheophyta</taxon>
        <taxon>Spermatophyta</taxon>
        <taxon>Magnoliopsida</taxon>
        <taxon>eudicotyledons</taxon>
        <taxon>Gunneridae</taxon>
        <taxon>Pentapetalae</taxon>
        <taxon>asterids</taxon>
        <taxon>lamiids</taxon>
        <taxon>Lamiales</taxon>
        <taxon>Pedaliaceae</taxon>
        <taxon>Sesamum</taxon>
    </lineage>
</organism>